<feature type="chain" id="PRO_5012238090" evidence="1">
    <location>
        <begin position="29"/>
        <end position="475"/>
    </location>
</feature>
<dbReference type="EMBL" id="NFLB01000005">
    <property type="protein sequence ID" value="OUQ05465.1"/>
    <property type="molecule type" value="Genomic_DNA"/>
</dbReference>
<dbReference type="Proteomes" id="UP000196258">
    <property type="component" value="Unassembled WGS sequence"/>
</dbReference>
<evidence type="ECO:0000256" key="1">
    <source>
        <dbReference type="SAM" id="SignalP"/>
    </source>
</evidence>
<name>A0A1Y4QAY9_9FIRM</name>
<feature type="signal peptide" evidence="1">
    <location>
        <begin position="1"/>
        <end position="28"/>
    </location>
</feature>
<reference evidence="3" key="1">
    <citation type="submission" date="2017-04" db="EMBL/GenBank/DDBJ databases">
        <title>Function of individual gut microbiota members based on whole genome sequencing of pure cultures obtained from chicken caecum.</title>
        <authorList>
            <person name="Medvecky M."/>
            <person name="Cejkova D."/>
            <person name="Polansky O."/>
            <person name="Karasova D."/>
            <person name="Kubasova T."/>
            <person name="Cizek A."/>
            <person name="Rychlik I."/>
        </authorList>
    </citation>
    <scope>NUCLEOTIDE SEQUENCE [LARGE SCALE GENOMIC DNA]</scope>
    <source>
        <strain evidence="3">An149</strain>
    </source>
</reference>
<keyword evidence="1" id="KW-0732">Signal</keyword>
<dbReference type="RefSeq" id="WP_087255882.1">
    <property type="nucleotide sequence ID" value="NZ_NFJI01000004.1"/>
</dbReference>
<accession>A0A1Y4QAY9</accession>
<dbReference type="AlphaFoldDB" id="A0A1Y4QAY9"/>
<sequence length="475" mass="54151">MNKLKKMIIVSIISSIMLTCLFTLNVQAKSDFKPLNDSDSIITYNQSIGRSAQSTNELFSHYQNFNASQPILSDIKIAYMDGLLRFSGVLTYKEKTLFINTCGQMYRNEKTTNSGKYGNLILVDMEDSKEWHFVRFSIDKDSNQLSIILQNKSNRELLQFIIDISTDQYIELYNFCDNPIKGKDLEEKIIRMYNVSKNLIGSKNSSVNYTKLNDSSVGLNQQRVTSKASYSGYKSMMDKLKNNMKVDTSSLTNVDMGMFIGDGWQRDMNFENGDELSYDFITYCVPNGPDRYLVQMSLSSIIKTQERLANNKVKEVIDYTYYDGMVVEYDTVIKEISVLYYDMGIMIRNLELAIGTNSENAYFLNQKINGNCSGTGNPFLQAIGGWADPTDVVVSLFIALNNYESGEINRLRKFPETIEGQKEFNDGKLIQVIAVSSGSRKLERAGHNLYIEGDILFSNYLQAYYSYKFEEGTIL</sequence>
<evidence type="ECO:0000313" key="3">
    <source>
        <dbReference type="Proteomes" id="UP000196258"/>
    </source>
</evidence>
<comment type="caution">
    <text evidence="2">The sequence shown here is derived from an EMBL/GenBank/DDBJ whole genome shotgun (WGS) entry which is preliminary data.</text>
</comment>
<evidence type="ECO:0000313" key="2">
    <source>
        <dbReference type="EMBL" id="OUQ05465.1"/>
    </source>
</evidence>
<gene>
    <name evidence="2" type="ORF">B5E91_05450</name>
</gene>
<proteinExistence type="predicted"/>
<protein>
    <submittedName>
        <fullName evidence="2">Uncharacterized protein</fullName>
    </submittedName>
</protein>
<organism evidence="2 3">
    <name type="scientific">Thomasclavelia spiroformis</name>
    <dbReference type="NCBI Taxonomy" id="29348"/>
    <lineage>
        <taxon>Bacteria</taxon>
        <taxon>Bacillati</taxon>
        <taxon>Bacillota</taxon>
        <taxon>Erysipelotrichia</taxon>
        <taxon>Erysipelotrichales</taxon>
        <taxon>Coprobacillaceae</taxon>
        <taxon>Thomasclavelia</taxon>
    </lineage>
</organism>